<gene>
    <name evidence="3" type="ORF">QJS04_geneDACA017836</name>
</gene>
<feature type="compositionally biased region" description="Basic residues" evidence="1">
    <location>
        <begin position="77"/>
        <end position="86"/>
    </location>
</feature>
<sequence length="157" mass="17255">MVKGRFLFSVLMFFLIVTSPTMAARGIPTNAKPVPQKPKSIGFDMGNTEKKKKPKKKTKRGSSSSSASEEEKPQPKQGRKRGRPRKVVVEPKTTEEEEEEEVVETKKPRTEGSEEEKETNSSAAAGQTSPLGGSEVCRGPGLLRFQRISNSYESGLV</sequence>
<evidence type="ECO:0000313" key="3">
    <source>
        <dbReference type="EMBL" id="KAK1265353.1"/>
    </source>
</evidence>
<feature type="chain" id="PRO_5043866226" evidence="2">
    <location>
        <begin position="24"/>
        <end position="157"/>
    </location>
</feature>
<proteinExistence type="predicted"/>
<evidence type="ECO:0000256" key="1">
    <source>
        <dbReference type="SAM" id="MobiDB-lite"/>
    </source>
</evidence>
<dbReference type="EMBL" id="JAUJYN010000008">
    <property type="protein sequence ID" value="KAK1265353.1"/>
    <property type="molecule type" value="Genomic_DNA"/>
</dbReference>
<reference evidence="3" key="1">
    <citation type="journal article" date="2023" name="Nat. Commun.">
        <title>Diploid and tetraploid genomes of Acorus and the evolution of monocots.</title>
        <authorList>
            <person name="Ma L."/>
            <person name="Liu K.W."/>
            <person name="Li Z."/>
            <person name="Hsiao Y.Y."/>
            <person name="Qi Y."/>
            <person name="Fu T."/>
            <person name="Tang G.D."/>
            <person name="Zhang D."/>
            <person name="Sun W.H."/>
            <person name="Liu D.K."/>
            <person name="Li Y."/>
            <person name="Chen G.Z."/>
            <person name="Liu X.D."/>
            <person name="Liao X.Y."/>
            <person name="Jiang Y.T."/>
            <person name="Yu X."/>
            <person name="Hao Y."/>
            <person name="Huang J."/>
            <person name="Zhao X.W."/>
            <person name="Ke S."/>
            <person name="Chen Y.Y."/>
            <person name="Wu W.L."/>
            <person name="Hsu J.L."/>
            <person name="Lin Y.F."/>
            <person name="Huang M.D."/>
            <person name="Li C.Y."/>
            <person name="Huang L."/>
            <person name="Wang Z.W."/>
            <person name="Zhao X."/>
            <person name="Zhong W.Y."/>
            <person name="Peng D.H."/>
            <person name="Ahmad S."/>
            <person name="Lan S."/>
            <person name="Zhang J.S."/>
            <person name="Tsai W.C."/>
            <person name="Van de Peer Y."/>
            <person name="Liu Z.J."/>
        </authorList>
    </citation>
    <scope>NUCLEOTIDE SEQUENCE</scope>
    <source>
        <strain evidence="3">SCP</strain>
    </source>
</reference>
<feature type="compositionally biased region" description="Basic and acidic residues" evidence="1">
    <location>
        <begin position="103"/>
        <end position="112"/>
    </location>
</feature>
<reference evidence="3" key="2">
    <citation type="submission" date="2023-06" db="EMBL/GenBank/DDBJ databases">
        <authorList>
            <person name="Ma L."/>
            <person name="Liu K.-W."/>
            <person name="Li Z."/>
            <person name="Hsiao Y.-Y."/>
            <person name="Qi Y."/>
            <person name="Fu T."/>
            <person name="Tang G."/>
            <person name="Zhang D."/>
            <person name="Sun W.-H."/>
            <person name="Liu D.-K."/>
            <person name="Li Y."/>
            <person name="Chen G.-Z."/>
            <person name="Liu X.-D."/>
            <person name="Liao X.-Y."/>
            <person name="Jiang Y.-T."/>
            <person name="Yu X."/>
            <person name="Hao Y."/>
            <person name="Huang J."/>
            <person name="Zhao X.-W."/>
            <person name="Ke S."/>
            <person name="Chen Y.-Y."/>
            <person name="Wu W.-L."/>
            <person name="Hsu J.-L."/>
            <person name="Lin Y.-F."/>
            <person name="Huang M.-D."/>
            <person name="Li C.-Y."/>
            <person name="Huang L."/>
            <person name="Wang Z.-W."/>
            <person name="Zhao X."/>
            <person name="Zhong W.-Y."/>
            <person name="Peng D.-H."/>
            <person name="Ahmad S."/>
            <person name="Lan S."/>
            <person name="Zhang J.-S."/>
            <person name="Tsai W.-C."/>
            <person name="Van De Peer Y."/>
            <person name="Liu Z.-J."/>
        </authorList>
    </citation>
    <scope>NUCLEOTIDE SEQUENCE</scope>
    <source>
        <strain evidence="3">SCP</strain>
        <tissue evidence="3">Leaves</tissue>
    </source>
</reference>
<feature type="compositionally biased region" description="Basic residues" evidence="1">
    <location>
        <begin position="50"/>
        <end position="60"/>
    </location>
</feature>
<feature type="compositionally biased region" description="Polar residues" evidence="1">
    <location>
        <begin position="120"/>
        <end position="131"/>
    </location>
</feature>
<keyword evidence="4" id="KW-1185">Reference proteome</keyword>
<dbReference type="AlphaFoldDB" id="A0AAV9AMF7"/>
<name>A0AAV9AMF7_ACOGR</name>
<comment type="caution">
    <text evidence="3">The sequence shown here is derived from an EMBL/GenBank/DDBJ whole genome shotgun (WGS) entry which is preliminary data.</text>
</comment>
<feature type="compositionally biased region" description="Polar residues" evidence="1">
    <location>
        <begin position="147"/>
        <end position="157"/>
    </location>
</feature>
<organism evidence="3 4">
    <name type="scientific">Acorus gramineus</name>
    <name type="common">Dwarf sweet flag</name>
    <dbReference type="NCBI Taxonomy" id="55184"/>
    <lineage>
        <taxon>Eukaryota</taxon>
        <taxon>Viridiplantae</taxon>
        <taxon>Streptophyta</taxon>
        <taxon>Embryophyta</taxon>
        <taxon>Tracheophyta</taxon>
        <taxon>Spermatophyta</taxon>
        <taxon>Magnoliopsida</taxon>
        <taxon>Liliopsida</taxon>
        <taxon>Acoraceae</taxon>
        <taxon>Acorus</taxon>
    </lineage>
</organism>
<feature type="region of interest" description="Disordered" evidence="1">
    <location>
        <begin position="25"/>
        <end position="157"/>
    </location>
</feature>
<evidence type="ECO:0000256" key="2">
    <source>
        <dbReference type="SAM" id="SignalP"/>
    </source>
</evidence>
<accession>A0AAV9AMF7</accession>
<keyword evidence="2" id="KW-0732">Signal</keyword>
<feature type="signal peptide" evidence="2">
    <location>
        <begin position="1"/>
        <end position="23"/>
    </location>
</feature>
<protein>
    <submittedName>
        <fullName evidence="3">Uncharacterized protein</fullName>
    </submittedName>
</protein>
<evidence type="ECO:0000313" key="4">
    <source>
        <dbReference type="Proteomes" id="UP001179952"/>
    </source>
</evidence>
<dbReference type="Proteomes" id="UP001179952">
    <property type="component" value="Unassembled WGS sequence"/>
</dbReference>